<dbReference type="Proteomes" id="UP000298774">
    <property type="component" value="Plasmid p3"/>
</dbReference>
<gene>
    <name evidence="2" type="ORF">D3868_25970</name>
</gene>
<reference evidence="2 3" key="1">
    <citation type="submission" date="2018-09" db="EMBL/GenBank/DDBJ databases">
        <title>Whole genome based analysis of evolution and adaptive divergence in Indian and Brazilian strains of Azospirillum brasilense.</title>
        <authorList>
            <person name="Singh C."/>
            <person name="Tripathi A.K."/>
        </authorList>
    </citation>
    <scope>NUCLEOTIDE SEQUENCE [LARGE SCALE GENOMIC DNA]</scope>
    <source>
        <strain evidence="2 3">MTCC4038</strain>
        <plasmid evidence="2 3">p3</plasmid>
    </source>
</reference>
<dbReference type="PANTHER" id="PTHR33498">
    <property type="entry name" value="TRANSPOSASE FOR INSERTION SEQUENCE ELEMENT IS1557"/>
    <property type="match status" value="1"/>
</dbReference>
<accession>A0A4D8QV38</accession>
<dbReference type="EMBL" id="CP032342">
    <property type="protein sequence ID" value="QCO12503.1"/>
    <property type="molecule type" value="Genomic_DNA"/>
</dbReference>
<dbReference type="InterPro" id="IPR047951">
    <property type="entry name" value="Transpos_ISL3"/>
</dbReference>
<keyword evidence="2" id="KW-0614">Plasmid</keyword>
<proteinExistence type="predicted"/>
<geneLocation type="plasmid" evidence="2 3">
    <name>p3</name>
</geneLocation>
<name>A0A4D8QV38_AZOBR</name>
<evidence type="ECO:0000259" key="1">
    <source>
        <dbReference type="Pfam" id="PF01610"/>
    </source>
</evidence>
<organism evidence="2 3">
    <name type="scientific">Azospirillum brasilense</name>
    <dbReference type="NCBI Taxonomy" id="192"/>
    <lineage>
        <taxon>Bacteria</taxon>
        <taxon>Pseudomonadati</taxon>
        <taxon>Pseudomonadota</taxon>
        <taxon>Alphaproteobacteria</taxon>
        <taxon>Rhodospirillales</taxon>
        <taxon>Azospirillaceae</taxon>
        <taxon>Azospirillum</taxon>
    </lineage>
</organism>
<feature type="domain" description="Transposase IS204/IS1001/IS1096/IS1165 DDE" evidence="1">
    <location>
        <begin position="126"/>
        <end position="198"/>
    </location>
</feature>
<protein>
    <submittedName>
        <fullName evidence="2">Transposase</fullName>
    </submittedName>
</protein>
<evidence type="ECO:0000313" key="3">
    <source>
        <dbReference type="Proteomes" id="UP000298774"/>
    </source>
</evidence>
<dbReference type="AlphaFoldDB" id="A0A4D8QV38"/>
<dbReference type="InterPro" id="IPR002560">
    <property type="entry name" value="Transposase_DDE"/>
</dbReference>
<evidence type="ECO:0000313" key="2">
    <source>
        <dbReference type="EMBL" id="QCO12503.1"/>
    </source>
</evidence>
<dbReference type="Pfam" id="PF01610">
    <property type="entry name" value="DDE_Tnp_ISL3"/>
    <property type="match status" value="1"/>
</dbReference>
<dbReference type="PANTHER" id="PTHR33498:SF1">
    <property type="entry name" value="TRANSPOSASE FOR INSERTION SEQUENCE ELEMENT IS1557"/>
    <property type="match status" value="1"/>
</dbReference>
<sequence>MSFSQIIAEAAPVARPAAPSAARFTAGTVDLLPTSRTSGMNSVLPCWSGGSIAGKRPAPNARSPSALQALWHLMPDVPAAGQGTGPGRDRSWWRCGRAVRPRDLDASQQGHPATRHPGIALAGRYAAAELKAWLTEASSCDITAVQTFVAGLEQDGAAVRAALTLPWSSGQAEGRIDRLKPLKRQMYGRASLDLLRRRTLLAA</sequence>